<comment type="similarity">
    <text evidence="5">In the C-terminal section; belongs to the PRA-PH family.</text>
</comment>
<dbReference type="UniPathway" id="UPA00031">
    <property type="reaction ID" value="UER00008"/>
</dbReference>
<comment type="catalytic activity">
    <reaction evidence="2">
        <text>1-(5-phospho-beta-D-ribosyl)-ATP + H2O = 1-(5-phospho-beta-D-ribosyl)-5'-AMP + diphosphate + H(+)</text>
        <dbReference type="Rhea" id="RHEA:22828"/>
        <dbReference type="ChEBI" id="CHEBI:15377"/>
        <dbReference type="ChEBI" id="CHEBI:15378"/>
        <dbReference type="ChEBI" id="CHEBI:33019"/>
        <dbReference type="ChEBI" id="CHEBI:59457"/>
        <dbReference type="ChEBI" id="CHEBI:73183"/>
        <dbReference type="EC" id="3.6.1.31"/>
    </reaction>
</comment>
<dbReference type="GO" id="GO:0004636">
    <property type="term" value="F:phosphoribosyl-ATP diphosphatase activity"/>
    <property type="evidence" value="ECO:0007669"/>
    <property type="project" value="UniProtKB-EC"/>
</dbReference>
<accession>A0A2W5A2W1</accession>
<dbReference type="GO" id="GO:0000105">
    <property type="term" value="P:L-histidine biosynthetic process"/>
    <property type="evidence" value="ECO:0007669"/>
    <property type="project" value="UniProtKB-UniPathway"/>
</dbReference>
<evidence type="ECO:0000256" key="11">
    <source>
        <dbReference type="ARBA" id="ARBA00022801"/>
    </source>
</evidence>
<evidence type="ECO:0000256" key="2">
    <source>
        <dbReference type="ARBA" id="ARBA00001460"/>
    </source>
</evidence>
<dbReference type="AlphaFoldDB" id="A0A2W5A2W1"/>
<dbReference type="EC" id="3.6.1.31" evidence="7"/>
<dbReference type="GO" id="GO:0004635">
    <property type="term" value="F:phosphoribosyl-AMP cyclohydrolase activity"/>
    <property type="evidence" value="ECO:0007669"/>
    <property type="project" value="UniProtKB-EC"/>
</dbReference>
<keyword evidence="10" id="KW-0028">Amino-acid biosynthesis</keyword>
<evidence type="ECO:0000256" key="4">
    <source>
        <dbReference type="ARBA" id="ARBA00005204"/>
    </source>
</evidence>
<evidence type="ECO:0000256" key="8">
    <source>
        <dbReference type="ARBA" id="ARBA00012721"/>
    </source>
</evidence>
<comment type="catalytic activity">
    <reaction evidence="1">
        <text>1-(5-phospho-beta-D-ribosyl)-5'-AMP + H2O = 1-(5-phospho-beta-D-ribosyl)-5-[(5-phospho-beta-D-ribosylamino)methylideneamino]imidazole-4-carboxamide</text>
        <dbReference type="Rhea" id="RHEA:20049"/>
        <dbReference type="ChEBI" id="CHEBI:15377"/>
        <dbReference type="ChEBI" id="CHEBI:58435"/>
        <dbReference type="ChEBI" id="CHEBI:59457"/>
        <dbReference type="EC" id="3.5.4.19"/>
    </reaction>
</comment>
<dbReference type="Proteomes" id="UP000249557">
    <property type="component" value="Unassembled WGS sequence"/>
</dbReference>
<dbReference type="InterPro" id="IPR002496">
    <property type="entry name" value="PRib_AMP_CycHydrolase_dom"/>
</dbReference>
<dbReference type="FunFam" id="3.10.20.810:FF:000001">
    <property type="entry name" value="Histidine biosynthesis bifunctional protein HisIE"/>
    <property type="match status" value="1"/>
</dbReference>
<evidence type="ECO:0000256" key="1">
    <source>
        <dbReference type="ARBA" id="ARBA00000024"/>
    </source>
</evidence>
<comment type="caution">
    <text evidence="14">The sequence shown here is derived from an EMBL/GenBank/DDBJ whole genome shotgun (WGS) entry which is preliminary data.</text>
</comment>
<dbReference type="Gene3D" id="4.10.80.70">
    <property type="match status" value="1"/>
</dbReference>
<evidence type="ECO:0000256" key="12">
    <source>
        <dbReference type="ARBA" id="ARBA00023102"/>
    </source>
</evidence>
<reference evidence="14 15" key="1">
    <citation type="submission" date="2017-08" db="EMBL/GenBank/DDBJ databases">
        <title>Infants hospitalized years apart are colonized by the same room-sourced microbial strains.</title>
        <authorList>
            <person name="Brooks B."/>
            <person name="Olm M.R."/>
            <person name="Firek B.A."/>
            <person name="Baker R."/>
            <person name="Thomas B.C."/>
            <person name="Morowitz M.J."/>
            <person name="Banfield J.F."/>
        </authorList>
    </citation>
    <scope>NUCLEOTIDE SEQUENCE [LARGE SCALE GENOMIC DNA]</scope>
    <source>
        <strain evidence="14">S2_018_000_R2_104</strain>
    </source>
</reference>
<name>A0A2W5A2W1_9BACT</name>
<feature type="domain" description="Phosphoribosyl-AMP cyclohydrolase" evidence="13">
    <location>
        <begin position="12"/>
        <end position="86"/>
    </location>
</feature>
<evidence type="ECO:0000256" key="9">
    <source>
        <dbReference type="ARBA" id="ARBA00017720"/>
    </source>
</evidence>
<protein>
    <recommendedName>
        <fullName evidence="9">Histidine biosynthesis bifunctional protein HisIE</fullName>
        <ecNumber evidence="8">3.5.4.19</ecNumber>
        <ecNumber evidence="7">3.6.1.31</ecNumber>
    </recommendedName>
</protein>
<evidence type="ECO:0000256" key="5">
    <source>
        <dbReference type="ARBA" id="ARBA00007731"/>
    </source>
</evidence>
<sequence>IAQDWTTGEILMLAWMNEEAFLKTLETREAHYWSRSRGELWHKGATSGAIQKVHDIRIDCDQDALVLLIEQTGGGACHTGRRSCFYRRVERGESGDVILSFIGE</sequence>
<evidence type="ECO:0000313" key="15">
    <source>
        <dbReference type="Proteomes" id="UP000249557"/>
    </source>
</evidence>
<proteinExistence type="inferred from homology"/>
<evidence type="ECO:0000256" key="7">
    <source>
        <dbReference type="ARBA" id="ARBA00012414"/>
    </source>
</evidence>
<organism evidence="14 15">
    <name type="scientific">Micavibrio aeruginosavorus</name>
    <dbReference type="NCBI Taxonomy" id="349221"/>
    <lineage>
        <taxon>Bacteria</taxon>
        <taxon>Pseudomonadati</taxon>
        <taxon>Bdellovibrionota</taxon>
        <taxon>Bdellovibrionia</taxon>
        <taxon>Bdellovibrionales</taxon>
        <taxon>Pseudobdellovibrionaceae</taxon>
        <taxon>Micavibrio</taxon>
    </lineage>
</organism>
<dbReference type="SUPFAM" id="SSF141734">
    <property type="entry name" value="HisI-like"/>
    <property type="match status" value="1"/>
</dbReference>
<gene>
    <name evidence="14" type="ORF">DI626_00495</name>
</gene>
<evidence type="ECO:0000256" key="3">
    <source>
        <dbReference type="ARBA" id="ARBA00005169"/>
    </source>
</evidence>
<comment type="similarity">
    <text evidence="6">In the N-terminal section; belongs to the PRA-CH family.</text>
</comment>
<dbReference type="Pfam" id="PF01502">
    <property type="entry name" value="PRA-CH"/>
    <property type="match status" value="1"/>
</dbReference>
<evidence type="ECO:0000256" key="6">
    <source>
        <dbReference type="ARBA" id="ARBA00008299"/>
    </source>
</evidence>
<dbReference type="EMBL" id="QFNK01000004">
    <property type="protein sequence ID" value="PZO88914.1"/>
    <property type="molecule type" value="Genomic_DNA"/>
</dbReference>
<dbReference type="Gene3D" id="3.10.20.810">
    <property type="entry name" value="Phosphoribosyl-AMP cyclohydrolase"/>
    <property type="match status" value="1"/>
</dbReference>
<evidence type="ECO:0000256" key="10">
    <source>
        <dbReference type="ARBA" id="ARBA00022605"/>
    </source>
</evidence>
<keyword evidence="12" id="KW-0368">Histidine biosynthesis</keyword>
<dbReference type="PANTHER" id="PTHR42945:SF1">
    <property type="entry name" value="HISTIDINE BIOSYNTHESIS BIFUNCTIONAL PROTEIN HIS7"/>
    <property type="match status" value="1"/>
</dbReference>
<comment type="pathway">
    <text evidence="3">Amino-acid biosynthesis; L-histidine biosynthesis; L-histidine from 5-phospho-alpha-D-ribose 1-diphosphate: step 3/9.</text>
</comment>
<dbReference type="PANTHER" id="PTHR42945">
    <property type="entry name" value="HISTIDINE BIOSYNTHESIS BIFUNCTIONAL PROTEIN"/>
    <property type="match status" value="1"/>
</dbReference>
<feature type="non-terminal residue" evidence="14">
    <location>
        <position position="1"/>
    </location>
</feature>
<comment type="pathway">
    <text evidence="4">Amino-acid biosynthesis; L-histidine biosynthesis; L-histidine from 5-phospho-alpha-D-ribose 1-diphosphate: step 2/9.</text>
</comment>
<keyword evidence="11 14" id="KW-0378">Hydrolase</keyword>
<dbReference type="NCBIfam" id="NF000768">
    <property type="entry name" value="PRK00051.1"/>
    <property type="match status" value="1"/>
</dbReference>
<dbReference type="InterPro" id="IPR038019">
    <property type="entry name" value="PRib_AMP_CycHydrolase_sf"/>
</dbReference>
<evidence type="ECO:0000259" key="13">
    <source>
        <dbReference type="Pfam" id="PF01502"/>
    </source>
</evidence>
<dbReference type="EC" id="3.5.4.19" evidence="8"/>
<evidence type="ECO:0000313" key="14">
    <source>
        <dbReference type="EMBL" id="PZO88914.1"/>
    </source>
</evidence>